<dbReference type="InterPro" id="IPR001757">
    <property type="entry name" value="P_typ_ATPase"/>
</dbReference>
<evidence type="ECO:0000256" key="10">
    <source>
        <dbReference type="SAM" id="Phobius"/>
    </source>
</evidence>
<evidence type="ECO:0000313" key="12">
    <source>
        <dbReference type="EMBL" id="SEO87422.1"/>
    </source>
</evidence>
<comment type="similarity">
    <text evidence="2">Belongs to the cation transport ATPase (P-type) (TC 3.A.3) family. Type IIA subfamily.</text>
</comment>
<dbReference type="PRINTS" id="PR00119">
    <property type="entry name" value="CATATPASE"/>
</dbReference>
<dbReference type="InterPro" id="IPR050510">
    <property type="entry name" value="Cation_transp_ATPase_P-type"/>
</dbReference>
<dbReference type="SFLD" id="SFLDG00002">
    <property type="entry name" value="C1.7:_P-type_atpase_like"/>
    <property type="match status" value="1"/>
</dbReference>
<dbReference type="InterPro" id="IPR018303">
    <property type="entry name" value="ATPase_P-typ_P_site"/>
</dbReference>
<dbReference type="GO" id="GO:1902600">
    <property type="term" value="P:proton transmembrane transport"/>
    <property type="evidence" value="ECO:0007669"/>
    <property type="project" value="TreeGrafter"/>
</dbReference>
<feature type="transmembrane region" description="Helical" evidence="10">
    <location>
        <begin position="785"/>
        <end position="807"/>
    </location>
</feature>
<evidence type="ECO:0000256" key="6">
    <source>
        <dbReference type="ARBA" id="ARBA00022840"/>
    </source>
</evidence>
<feature type="transmembrane region" description="Helical" evidence="10">
    <location>
        <begin position="71"/>
        <end position="87"/>
    </location>
</feature>
<dbReference type="OrthoDB" id="391538at2"/>
<feature type="transmembrane region" description="Helical" evidence="10">
    <location>
        <begin position="46"/>
        <end position="65"/>
    </location>
</feature>
<dbReference type="PANTHER" id="PTHR43294:SF21">
    <property type="entry name" value="CATION TRANSPORTING ATPASE"/>
    <property type="match status" value="1"/>
</dbReference>
<keyword evidence="6" id="KW-0067">ATP-binding</keyword>
<keyword evidence="8 10" id="KW-1133">Transmembrane helix</keyword>
<evidence type="ECO:0000256" key="8">
    <source>
        <dbReference type="ARBA" id="ARBA00022989"/>
    </source>
</evidence>
<feature type="transmembrane region" description="Helical" evidence="10">
    <location>
        <begin position="714"/>
        <end position="741"/>
    </location>
</feature>
<dbReference type="GO" id="GO:0005886">
    <property type="term" value="C:plasma membrane"/>
    <property type="evidence" value="ECO:0007669"/>
    <property type="project" value="UniProtKB-SubCell"/>
</dbReference>
<dbReference type="InterPro" id="IPR006068">
    <property type="entry name" value="ATPase_P-typ_cation-transptr_C"/>
</dbReference>
<evidence type="ECO:0000256" key="4">
    <source>
        <dbReference type="ARBA" id="ARBA00022692"/>
    </source>
</evidence>
<feature type="domain" description="Cation-transporting P-type ATPase N-terminal" evidence="11">
    <location>
        <begin position="3"/>
        <end position="67"/>
    </location>
</feature>
<dbReference type="InterPro" id="IPR059000">
    <property type="entry name" value="ATPase_P-type_domA"/>
</dbReference>
<dbReference type="SUPFAM" id="SSF81660">
    <property type="entry name" value="Metal cation-transporting ATPase, ATP-binding domain N"/>
    <property type="match status" value="1"/>
</dbReference>
<dbReference type="GO" id="GO:0005391">
    <property type="term" value="F:P-type sodium:potassium-exchanging transporter activity"/>
    <property type="evidence" value="ECO:0007669"/>
    <property type="project" value="TreeGrafter"/>
</dbReference>
<dbReference type="Gene3D" id="3.40.50.1000">
    <property type="entry name" value="HAD superfamily/HAD-like"/>
    <property type="match status" value="1"/>
</dbReference>
<dbReference type="EMBL" id="FODT01000005">
    <property type="protein sequence ID" value="SEO87422.1"/>
    <property type="molecule type" value="Genomic_DNA"/>
</dbReference>
<evidence type="ECO:0000256" key="7">
    <source>
        <dbReference type="ARBA" id="ARBA00022967"/>
    </source>
</evidence>
<dbReference type="GO" id="GO:1990573">
    <property type="term" value="P:potassium ion import across plasma membrane"/>
    <property type="evidence" value="ECO:0007669"/>
    <property type="project" value="TreeGrafter"/>
</dbReference>
<feature type="transmembrane region" description="Helical" evidence="10">
    <location>
        <begin position="235"/>
        <end position="257"/>
    </location>
</feature>
<dbReference type="InterPro" id="IPR023214">
    <property type="entry name" value="HAD_sf"/>
</dbReference>
<keyword evidence="5" id="KW-0547">Nucleotide-binding</keyword>
<evidence type="ECO:0000256" key="2">
    <source>
        <dbReference type="ARBA" id="ARBA00005675"/>
    </source>
</evidence>
<dbReference type="AlphaFoldDB" id="A0A1H8T938"/>
<dbReference type="SFLD" id="SFLDS00003">
    <property type="entry name" value="Haloacid_Dehalogenase"/>
    <property type="match status" value="1"/>
</dbReference>
<dbReference type="InterPro" id="IPR044492">
    <property type="entry name" value="P_typ_ATPase_HD_dom"/>
</dbReference>
<accession>A0A1H8T938</accession>
<evidence type="ECO:0000256" key="9">
    <source>
        <dbReference type="ARBA" id="ARBA00023136"/>
    </source>
</evidence>
<evidence type="ECO:0000259" key="11">
    <source>
        <dbReference type="SMART" id="SM00831"/>
    </source>
</evidence>
<keyword evidence="7" id="KW-1278">Translocase</keyword>
<dbReference type="InterPro" id="IPR008250">
    <property type="entry name" value="ATPase_P-typ_transduc_dom_A_sf"/>
</dbReference>
<dbReference type="RefSeq" id="WP_092684076.1">
    <property type="nucleotide sequence ID" value="NZ_FODT01000005.1"/>
</dbReference>
<feature type="transmembrane region" description="Helical" evidence="10">
    <location>
        <begin position="672"/>
        <end position="693"/>
    </location>
</feature>
<reference evidence="13" key="1">
    <citation type="submission" date="2016-10" db="EMBL/GenBank/DDBJ databases">
        <authorList>
            <person name="Varghese N."/>
            <person name="Submissions S."/>
        </authorList>
    </citation>
    <scope>NUCLEOTIDE SEQUENCE [LARGE SCALE GENOMIC DNA]</scope>
    <source>
        <strain evidence="13">DSM 123</strain>
    </source>
</reference>
<dbReference type="PRINTS" id="PR00120">
    <property type="entry name" value="HATPASE"/>
</dbReference>
<name>A0A1H8T938_9BRAD</name>
<dbReference type="Gene3D" id="2.70.150.10">
    <property type="entry name" value="Calcium-transporting ATPase, cytoplasmic transduction domain A"/>
    <property type="match status" value="1"/>
</dbReference>
<dbReference type="SFLD" id="SFLDF00027">
    <property type="entry name" value="p-type_atpase"/>
    <property type="match status" value="1"/>
</dbReference>
<dbReference type="GO" id="GO:0036376">
    <property type="term" value="P:sodium ion export across plasma membrane"/>
    <property type="evidence" value="ECO:0007669"/>
    <property type="project" value="TreeGrafter"/>
</dbReference>
<feature type="transmembrane region" description="Helical" evidence="10">
    <location>
        <begin position="822"/>
        <end position="839"/>
    </location>
</feature>
<dbReference type="GO" id="GO:0030007">
    <property type="term" value="P:intracellular potassium ion homeostasis"/>
    <property type="evidence" value="ECO:0007669"/>
    <property type="project" value="TreeGrafter"/>
</dbReference>
<dbReference type="GO" id="GO:0016887">
    <property type="term" value="F:ATP hydrolysis activity"/>
    <property type="evidence" value="ECO:0007669"/>
    <property type="project" value="InterPro"/>
</dbReference>
<dbReference type="Pfam" id="PF00689">
    <property type="entry name" value="Cation_ATPase_C"/>
    <property type="match status" value="1"/>
</dbReference>
<dbReference type="InterPro" id="IPR036412">
    <property type="entry name" value="HAD-like_sf"/>
</dbReference>
<protein>
    <submittedName>
        <fullName evidence="12">Ca2+-transporting ATPase</fullName>
    </submittedName>
</protein>
<evidence type="ECO:0000256" key="5">
    <source>
        <dbReference type="ARBA" id="ARBA00022741"/>
    </source>
</evidence>
<dbReference type="SUPFAM" id="SSF56784">
    <property type="entry name" value="HAD-like"/>
    <property type="match status" value="1"/>
</dbReference>
<dbReference type="SUPFAM" id="SSF81653">
    <property type="entry name" value="Calcium ATPase, transduction domain A"/>
    <property type="match status" value="1"/>
</dbReference>
<dbReference type="PROSITE" id="PS00154">
    <property type="entry name" value="ATPASE_E1_E2"/>
    <property type="match status" value="1"/>
</dbReference>
<dbReference type="NCBIfam" id="TIGR01494">
    <property type="entry name" value="ATPase_P-type"/>
    <property type="match status" value="2"/>
</dbReference>
<dbReference type="Proteomes" id="UP000199615">
    <property type="component" value="Unassembled WGS sequence"/>
</dbReference>
<keyword evidence="9 10" id="KW-0472">Membrane</keyword>
<dbReference type="SUPFAM" id="SSF81665">
    <property type="entry name" value="Calcium ATPase, transmembrane domain M"/>
    <property type="match status" value="1"/>
</dbReference>
<dbReference type="Gene3D" id="3.40.1110.10">
    <property type="entry name" value="Calcium-transporting ATPase, cytoplasmic domain N"/>
    <property type="match status" value="1"/>
</dbReference>
<keyword evidence="3" id="KW-1003">Cell membrane</keyword>
<dbReference type="InterPro" id="IPR023298">
    <property type="entry name" value="ATPase_P-typ_TM_dom_sf"/>
</dbReference>
<dbReference type="InterPro" id="IPR004014">
    <property type="entry name" value="ATPase_P-typ_cation-transptr_N"/>
</dbReference>
<gene>
    <name evidence="12" type="ORF">SAMN05444123_105284</name>
</gene>
<dbReference type="GO" id="GO:0005524">
    <property type="term" value="F:ATP binding"/>
    <property type="evidence" value="ECO:0007669"/>
    <property type="project" value="UniProtKB-KW"/>
</dbReference>
<dbReference type="Pfam" id="PF00702">
    <property type="entry name" value="Hydrolase"/>
    <property type="match status" value="1"/>
</dbReference>
<dbReference type="Pfam" id="PF00690">
    <property type="entry name" value="Cation_ATPase_N"/>
    <property type="match status" value="1"/>
</dbReference>
<dbReference type="InterPro" id="IPR023299">
    <property type="entry name" value="ATPase_P-typ_cyto_dom_N"/>
</dbReference>
<dbReference type="Pfam" id="PF00122">
    <property type="entry name" value="E1-E2_ATPase"/>
    <property type="match status" value="1"/>
</dbReference>
<evidence type="ECO:0000313" key="13">
    <source>
        <dbReference type="Proteomes" id="UP000199615"/>
    </source>
</evidence>
<evidence type="ECO:0000256" key="1">
    <source>
        <dbReference type="ARBA" id="ARBA00004651"/>
    </source>
</evidence>
<sequence>MSTVPSRPTPLTGLSQAEAIERLTNEGPNELPSPDRRTLFRIVFEVLREPMLALLLGGGVVYLALGDLKEALILLVFASLSVVITVVQESRTERVLEALRDLTSPRALVIRDGERQRIAGREVVRGDLMVLSEGDRVAADAVLLQADDIQADESLLTGESVPVRKIARDEANAAPQGRPGGDDQPTVYSGSLVVRGGGIAEVIATGPRSEIGKIGQALGTLEAEPPRLQTQTRKLVRVFAVVGGAFSLLVVVLYGLLRGSWLDAVLAGITVGMSMLPEEFPVVLAVFMAMGAWRISQARVLTRRAAAIEALGSATVLCTDKTGTLTENRMSVAELRLASGAAFRPREVGDLPDAFGLLLETGLLASAPDPFDPMDRALHRLSADHLPDRSGVRSMVHSYGLRRDLLAMTQVWRDHDDPGDFIVAAKGAPEAIARICGLDDAERGRLSGIVDAMAADGLRVLGVARAAHPDEDWPETQLGFRFKFVGLVGLADPLREAVPAAVADCRTAGIRVVMITGDYPATAQAIARQAGIAADTVVSGDEIAQLDDAALAQRLRDATVFARIMPEQKLRIVAALKADGEVVAMTGDGVNDAPSLKSAHIGIAMGGRGTDVAREASSIVLLDDDFASIVKAIRLGRRIYDNLVKAMGFIFAVHVPIAGLALLPLLFGLPILLGPIHIAFLEMIIDPVCSIVFEAETAEDDVMRRPPRDPDQPLFTGALIGWGLVQGLLVFAVVAGVFVIGQSHAMPETELRALTFFALVLNFVGLIFVNRSFSTSILTALRRPNPMLAVVLLIVAGVLGLSLAWPWLRDLFKFGPLSWEDLGLTALAAAAPLIILELIKPLWRGRIGSAASQRPVQVQSRG</sequence>
<evidence type="ECO:0000256" key="3">
    <source>
        <dbReference type="ARBA" id="ARBA00022475"/>
    </source>
</evidence>
<organism evidence="12 13">
    <name type="scientific">Rhodopseudomonas pseudopalustris</name>
    <dbReference type="NCBI Taxonomy" id="1513892"/>
    <lineage>
        <taxon>Bacteria</taxon>
        <taxon>Pseudomonadati</taxon>
        <taxon>Pseudomonadota</taxon>
        <taxon>Alphaproteobacteria</taxon>
        <taxon>Hyphomicrobiales</taxon>
        <taxon>Nitrobacteraceae</taxon>
        <taxon>Rhodopseudomonas</taxon>
    </lineage>
</organism>
<feature type="transmembrane region" description="Helical" evidence="10">
    <location>
        <begin position="753"/>
        <end position="773"/>
    </location>
</feature>
<dbReference type="GO" id="GO:0006883">
    <property type="term" value="P:intracellular sodium ion homeostasis"/>
    <property type="evidence" value="ECO:0007669"/>
    <property type="project" value="TreeGrafter"/>
</dbReference>
<dbReference type="Gene3D" id="1.20.1110.10">
    <property type="entry name" value="Calcium-transporting ATPase, transmembrane domain"/>
    <property type="match status" value="1"/>
</dbReference>
<keyword evidence="13" id="KW-1185">Reference proteome</keyword>
<dbReference type="SMART" id="SM00831">
    <property type="entry name" value="Cation_ATPase_N"/>
    <property type="match status" value="1"/>
</dbReference>
<proteinExistence type="inferred from homology"/>
<comment type="subcellular location">
    <subcellularLocation>
        <location evidence="1">Cell membrane</location>
        <topology evidence="1">Multi-pass membrane protein</topology>
    </subcellularLocation>
</comment>
<keyword evidence="4 10" id="KW-0812">Transmembrane</keyword>
<dbReference type="PANTHER" id="PTHR43294">
    <property type="entry name" value="SODIUM/POTASSIUM-TRANSPORTING ATPASE SUBUNIT ALPHA"/>
    <property type="match status" value="1"/>
</dbReference>
<feature type="transmembrane region" description="Helical" evidence="10">
    <location>
        <begin position="643"/>
        <end position="666"/>
    </location>
</feature>